<proteinExistence type="predicted"/>
<gene>
    <name evidence="1" type="ORF">U0C82_03825</name>
</gene>
<evidence type="ECO:0008006" key="3">
    <source>
        <dbReference type="Google" id="ProtNLM"/>
    </source>
</evidence>
<reference evidence="1 2" key="1">
    <citation type="submission" date="2023-12" db="EMBL/GenBank/DDBJ databases">
        <title>Description of Novel Strain Fulvimarina sp. 2208YS6-2-32 isolated from Uroteuthis (Photololigo) edulis.</title>
        <authorList>
            <person name="Park J.-S."/>
        </authorList>
    </citation>
    <scope>NUCLEOTIDE SEQUENCE [LARGE SCALE GENOMIC DNA]</scope>
    <source>
        <strain evidence="1 2">2208YS6-2-32</strain>
    </source>
</reference>
<sequence>MMKKPRHKKPPLAWTVQETDDRTGGIVFTRYRSERARADAIRKGARLDYGEAYYLEACRTRWADRYAPGPVPHSAMVAEGWWFDCAGCGMRIDSDAMWEHKLDWRGVIGAGDGYTYCCAKCRADDIAMRASRKAAESAALADMRRQALAALPGVWCAPIDAKKWNGRAHAYVTRKGADEPWVTEQATVPFDFPGRKIGYGTFGFHKLGEAPRASVCNGDLAAWEAHLKNHQERAA</sequence>
<dbReference type="Proteomes" id="UP001294412">
    <property type="component" value="Unassembled WGS sequence"/>
</dbReference>
<name>A0ABU5I0J5_9HYPH</name>
<comment type="caution">
    <text evidence="1">The sequence shown here is derived from an EMBL/GenBank/DDBJ whole genome shotgun (WGS) entry which is preliminary data.</text>
</comment>
<evidence type="ECO:0000313" key="1">
    <source>
        <dbReference type="EMBL" id="MDY8108278.1"/>
    </source>
</evidence>
<dbReference type="RefSeq" id="WP_322185728.1">
    <property type="nucleotide sequence ID" value="NZ_JAXLPB010000001.1"/>
</dbReference>
<accession>A0ABU5I0J5</accession>
<protein>
    <recommendedName>
        <fullName evidence="3">AP2 domain-containing protein</fullName>
    </recommendedName>
</protein>
<evidence type="ECO:0000313" key="2">
    <source>
        <dbReference type="Proteomes" id="UP001294412"/>
    </source>
</evidence>
<organism evidence="1 2">
    <name type="scientific">Fulvimarina uroteuthidis</name>
    <dbReference type="NCBI Taxonomy" id="3098149"/>
    <lineage>
        <taxon>Bacteria</taxon>
        <taxon>Pseudomonadati</taxon>
        <taxon>Pseudomonadota</taxon>
        <taxon>Alphaproteobacteria</taxon>
        <taxon>Hyphomicrobiales</taxon>
        <taxon>Aurantimonadaceae</taxon>
        <taxon>Fulvimarina</taxon>
    </lineage>
</organism>
<keyword evidence="2" id="KW-1185">Reference proteome</keyword>
<dbReference type="EMBL" id="JAXLPB010000001">
    <property type="protein sequence ID" value="MDY8108278.1"/>
    <property type="molecule type" value="Genomic_DNA"/>
</dbReference>